<dbReference type="PANTHER" id="PTHR32133">
    <property type="entry name" value="OS07G0120400 PROTEIN"/>
    <property type="match status" value="1"/>
</dbReference>
<organism evidence="3 4">
    <name type="scientific">Digitaria exilis</name>
    <dbReference type="NCBI Taxonomy" id="1010633"/>
    <lineage>
        <taxon>Eukaryota</taxon>
        <taxon>Viridiplantae</taxon>
        <taxon>Streptophyta</taxon>
        <taxon>Embryophyta</taxon>
        <taxon>Tracheophyta</taxon>
        <taxon>Spermatophyta</taxon>
        <taxon>Magnoliopsida</taxon>
        <taxon>Liliopsida</taxon>
        <taxon>Poales</taxon>
        <taxon>Poaceae</taxon>
        <taxon>PACMAD clade</taxon>
        <taxon>Panicoideae</taxon>
        <taxon>Panicodae</taxon>
        <taxon>Paniceae</taxon>
        <taxon>Anthephorinae</taxon>
        <taxon>Digitaria</taxon>
    </lineage>
</organism>
<dbReference type="InterPro" id="IPR001810">
    <property type="entry name" value="F-box_dom"/>
</dbReference>
<evidence type="ECO:0008006" key="5">
    <source>
        <dbReference type="Google" id="ProtNLM"/>
    </source>
</evidence>
<evidence type="ECO:0000259" key="1">
    <source>
        <dbReference type="Pfam" id="PF00646"/>
    </source>
</evidence>
<feature type="domain" description="F-box protein AT5G49610-like beta-propeller" evidence="2">
    <location>
        <begin position="85"/>
        <end position="360"/>
    </location>
</feature>
<sequence>MDDIIREILLRLPPGDPACLVRGSLVCKLWRGLLSDRGFLHRYRAFHRTPPVLGYFHDDSDGGRFVPLTGAPSSIPHPEVDWWPLDCRHGRVLFNTLETPGLVVWDPITGGRQHLRQPMYRFDEEYDSFTAAVLCASHGCDHLDCRGGPFLVVFAGTYEFQYAHEAMYADGVVRASVYSSETGAWSEVSAYLYGPIFYGCDYEVMGSSLLAGESLYFSIEEDRRILEYDLVRHVLSVIDGPPVYAGGTMVLMTAEDGGGLGIAEVNKDCLFLWSWKIDPDGIGDWERGRVIRLGMMISIATGSPSGSLDLAGFAEGAGSIFVRAEDGMFVVELKPDRVRKVGKRGDDLTTIFPFTSFYTPGTN</sequence>
<gene>
    <name evidence="3" type="ORF">HU200_016395</name>
</gene>
<dbReference type="SUPFAM" id="SSF81383">
    <property type="entry name" value="F-box domain"/>
    <property type="match status" value="1"/>
</dbReference>
<keyword evidence="4" id="KW-1185">Reference proteome</keyword>
<feature type="domain" description="F-box" evidence="1">
    <location>
        <begin position="2"/>
        <end position="40"/>
    </location>
</feature>
<dbReference type="Pfam" id="PF00646">
    <property type="entry name" value="F-box"/>
    <property type="match status" value="1"/>
</dbReference>
<dbReference type="Proteomes" id="UP000636709">
    <property type="component" value="Unassembled WGS sequence"/>
</dbReference>
<comment type="caution">
    <text evidence="3">The sequence shown here is derived from an EMBL/GenBank/DDBJ whole genome shotgun (WGS) entry which is preliminary data.</text>
</comment>
<dbReference type="OrthoDB" id="690324at2759"/>
<dbReference type="InterPro" id="IPR036047">
    <property type="entry name" value="F-box-like_dom_sf"/>
</dbReference>
<dbReference type="PANTHER" id="PTHR32133:SF359">
    <property type="entry name" value="F-BOX DOMAIN-CONTAINING PROTEIN"/>
    <property type="match status" value="1"/>
</dbReference>
<reference evidence="3" key="1">
    <citation type="submission" date="2020-07" db="EMBL/GenBank/DDBJ databases">
        <title>Genome sequence and genetic diversity analysis of an under-domesticated orphan crop, white fonio (Digitaria exilis).</title>
        <authorList>
            <person name="Bennetzen J.L."/>
            <person name="Chen S."/>
            <person name="Ma X."/>
            <person name="Wang X."/>
            <person name="Yssel A.E.J."/>
            <person name="Chaluvadi S.R."/>
            <person name="Johnson M."/>
            <person name="Gangashetty P."/>
            <person name="Hamidou F."/>
            <person name="Sanogo M.D."/>
            <person name="Zwaenepoel A."/>
            <person name="Wallace J."/>
            <person name="Van De Peer Y."/>
            <person name="Van Deynze A."/>
        </authorList>
    </citation>
    <scope>NUCLEOTIDE SEQUENCE</scope>
    <source>
        <tissue evidence="3">Leaves</tissue>
    </source>
</reference>
<dbReference type="AlphaFoldDB" id="A0A835KKZ7"/>
<dbReference type="Pfam" id="PF23635">
    <property type="entry name" value="Beta-prop_AT5G49610-like"/>
    <property type="match status" value="1"/>
</dbReference>
<dbReference type="EMBL" id="JACEFO010001608">
    <property type="protein sequence ID" value="KAF8731340.1"/>
    <property type="molecule type" value="Genomic_DNA"/>
</dbReference>
<evidence type="ECO:0000313" key="3">
    <source>
        <dbReference type="EMBL" id="KAF8731340.1"/>
    </source>
</evidence>
<protein>
    <recommendedName>
        <fullName evidence="5">F-box domain-containing protein</fullName>
    </recommendedName>
</protein>
<accession>A0A835KKZ7</accession>
<dbReference type="InterPro" id="IPR056594">
    <property type="entry name" value="AT5G49610-like_b-prop"/>
</dbReference>
<evidence type="ECO:0000259" key="2">
    <source>
        <dbReference type="Pfam" id="PF23635"/>
    </source>
</evidence>
<evidence type="ECO:0000313" key="4">
    <source>
        <dbReference type="Proteomes" id="UP000636709"/>
    </source>
</evidence>
<name>A0A835KKZ7_9POAL</name>
<proteinExistence type="predicted"/>